<organism evidence="9 10">
    <name type="scientific">Daphnia sinensis</name>
    <dbReference type="NCBI Taxonomy" id="1820382"/>
    <lineage>
        <taxon>Eukaryota</taxon>
        <taxon>Metazoa</taxon>
        <taxon>Ecdysozoa</taxon>
        <taxon>Arthropoda</taxon>
        <taxon>Crustacea</taxon>
        <taxon>Branchiopoda</taxon>
        <taxon>Diplostraca</taxon>
        <taxon>Cladocera</taxon>
        <taxon>Anomopoda</taxon>
        <taxon>Daphniidae</taxon>
        <taxon>Daphnia</taxon>
        <taxon>Daphnia similis group</taxon>
    </lineage>
</organism>
<dbReference type="GO" id="GO:0003677">
    <property type="term" value="F:DNA binding"/>
    <property type="evidence" value="ECO:0007669"/>
    <property type="project" value="UniProtKB-UniRule"/>
</dbReference>
<dbReference type="AlphaFoldDB" id="A0AAD5L879"/>
<dbReference type="Proteomes" id="UP000820818">
    <property type="component" value="Linkage Group LG9"/>
</dbReference>
<evidence type="ECO:0000256" key="5">
    <source>
        <dbReference type="PROSITE-ProRule" id="PRU00108"/>
    </source>
</evidence>
<proteinExistence type="predicted"/>
<dbReference type="PROSITE" id="PS50071">
    <property type="entry name" value="HOMEOBOX_2"/>
    <property type="match status" value="1"/>
</dbReference>
<evidence type="ECO:0000256" key="3">
    <source>
        <dbReference type="ARBA" id="ARBA00023155"/>
    </source>
</evidence>
<dbReference type="InterPro" id="IPR001356">
    <property type="entry name" value="HD"/>
</dbReference>
<comment type="caution">
    <text evidence="9">The sequence shown here is derived from an EMBL/GenBank/DDBJ whole genome shotgun (WGS) entry which is preliminary data.</text>
</comment>
<keyword evidence="2 5" id="KW-0238">DNA-binding</keyword>
<accession>A0AAD5L879</accession>
<gene>
    <name evidence="9" type="ORF">GHT06_020725</name>
</gene>
<keyword evidence="3 5" id="KW-0371">Homeobox</keyword>
<name>A0AAD5L879_9CRUS</name>
<protein>
    <recommendedName>
        <fullName evidence="8">Homeobox domain-containing protein</fullName>
    </recommendedName>
</protein>
<dbReference type="CDD" id="cd00086">
    <property type="entry name" value="homeodomain"/>
    <property type="match status" value="1"/>
</dbReference>
<feature type="region of interest" description="Disordered" evidence="7">
    <location>
        <begin position="101"/>
        <end position="135"/>
    </location>
</feature>
<dbReference type="GO" id="GO:0005634">
    <property type="term" value="C:nucleus"/>
    <property type="evidence" value="ECO:0007669"/>
    <property type="project" value="UniProtKB-SubCell"/>
</dbReference>
<dbReference type="SMART" id="SM00389">
    <property type="entry name" value="HOX"/>
    <property type="match status" value="1"/>
</dbReference>
<evidence type="ECO:0000313" key="9">
    <source>
        <dbReference type="EMBL" id="KAI9552843.1"/>
    </source>
</evidence>
<dbReference type="PROSITE" id="PS00027">
    <property type="entry name" value="HOMEOBOX_1"/>
    <property type="match status" value="1"/>
</dbReference>
<reference evidence="9 10" key="1">
    <citation type="submission" date="2022-05" db="EMBL/GenBank/DDBJ databases">
        <title>A multi-omics perspective on studying reproductive biology in Daphnia sinensis.</title>
        <authorList>
            <person name="Jia J."/>
        </authorList>
    </citation>
    <scope>NUCLEOTIDE SEQUENCE [LARGE SCALE GENOMIC DNA]</scope>
    <source>
        <strain evidence="9 10">WSL</strain>
    </source>
</reference>
<comment type="subcellular location">
    <subcellularLocation>
        <location evidence="1 5 6">Nucleus</location>
    </subcellularLocation>
</comment>
<dbReference type="InterPro" id="IPR009057">
    <property type="entry name" value="Homeodomain-like_sf"/>
</dbReference>
<keyword evidence="10" id="KW-1185">Reference proteome</keyword>
<evidence type="ECO:0000259" key="8">
    <source>
        <dbReference type="PROSITE" id="PS50071"/>
    </source>
</evidence>
<dbReference type="GO" id="GO:0000981">
    <property type="term" value="F:DNA-binding transcription factor activity, RNA polymerase II-specific"/>
    <property type="evidence" value="ECO:0007669"/>
    <property type="project" value="InterPro"/>
</dbReference>
<keyword evidence="4 5" id="KW-0539">Nucleus</keyword>
<feature type="compositionally biased region" description="Basic and acidic residues" evidence="7">
    <location>
        <begin position="34"/>
        <end position="47"/>
    </location>
</feature>
<dbReference type="Gene3D" id="1.10.10.60">
    <property type="entry name" value="Homeodomain-like"/>
    <property type="match status" value="1"/>
</dbReference>
<feature type="DNA-binding region" description="Homeobox" evidence="5">
    <location>
        <begin position="132"/>
        <end position="191"/>
    </location>
</feature>
<feature type="compositionally biased region" description="Basic and acidic residues" evidence="7">
    <location>
        <begin position="110"/>
        <end position="122"/>
    </location>
</feature>
<evidence type="ECO:0000256" key="2">
    <source>
        <dbReference type="ARBA" id="ARBA00023125"/>
    </source>
</evidence>
<dbReference type="EMBL" id="WJBH02000009">
    <property type="protein sequence ID" value="KAI9552843.1"/>
    <property type="molecule type" value="Genomic_DNA"/>
</dbReference>
<feature type="region of interest" description="Disordered" evidence="7">
    <location>
        <begin position="26"/>
        <end position="47"/>
    </location>
</feature>
<evidence type="ECO:0000256" key="4">
    <source>
        <dbReference type="ARBA" id="ARBA00023242"/>
    </source>
</evidence>
<evidence type="ECO:0000256" key="6">
    <source>
        <dbReference type="RuleBase" id="RU000682"/>
    </source>
</evidence>
<evidence type="ECO:0000313" key="10">
    <source>
        <dbReference type="Proteomes" id="UP000820818"/>
    </source>
</evidence>
<dbReference type="SUPFAM" id="SSF46689">
    <property type="entry name" value="Homeodomain-like"/>
    <property type="match status" value="1"/>
</dbReference>
<evidence type="ECO:0000256" key="1">
    <source>
        <dbReference type="ARBA" id="ARBA00004123"/>
    </source>
</evidence>
<sequence>MALVMENQTRENHSLSIANISDEPLDLSLRNTPHHRERERENSDGPIKRQKVIAKLWQTREVLRPQEFLQWIGSGSMSDAKETQRSAMKADPIVAITPEALPKSIQLNDNNREKDLGRKDLVSGDSSRAPQPPKKRKRFTITELYVMEKVFEVKMFVTSREIQEMARLLDIEFYRIKHWFQARRQKWKKENLRRKEDGVHVAAFARL</sequence>
<dbReference type="Pfam" id="PF00046">
    <property type="entry name" value="Homeodomain"/>
    <property type="match status" value="1"/>
</dbReference>
<evidence type="ECO:0000256" key="7">
    <source>
        <dbReference type="SAM" id="MobiDB-lite"/>
    </source>
</evidence>
<feature type="domain" description="Homeobox" evidence="8">
    <location>
        <begin position="130"/>
        <end position="190"/>
    </location>
</feature>
<dbReference type="InterPro" id="IPR017970">
    <property type="entry name" value="Homeobox_CS"/>
</dbReference>